<gene>
    <name evidence="3" type="ORF">Back2_19460</name>
</gene>
<accession>A0A3G9J3S3</accession>
<dbReference type="AlphaFoldDB" id="A0A3G9J3S3"/>
<dbReference type="Proteomes" id="UP000271573">
    <property type="component" value="Chromosome"/>
</dbReference>
<proteinExistence type="predicted"/>
<feature type="domain" description="Septum formation-related" evidence="2">
    <location>
        <begin position="39"/>
        <end position="220"/>
    </location>
</feature>
<feature type="chain" id="PRO_5038402829" description="Septum formation-related domain-containing protein" evidence="1">
    <location>
        <begin position="31"/>
        <end position="248"/>
    </location>
</feature>
<sequence length="248" mass="26540">MPGRTRTLRFVIVAVLALMAPLLTPLAAEASAPPAPAVGSCHTYDWNTFLGVSDSSAPVSCSGPHVARTVFVGRLWTDEAYSSMLNDPKIIQYMVKQCLVPTQQAIGPWKTVAVAGYDGSFFVPTSAEYGAGARWFRCDVSLPGAGHLYPIPNQHPLASPLSPGQSRCIHLTSQGGLPVACAAPHSYRAAGVVWVPGSAYPSRSTWLAVAQAHCPPIVRTSRWYLTGVSSVRWSAGDHYLTCYRPTTT</sequence>
<dbReference type="EMBL" id="AP019307">
    <property type="protein sequence ID" value="BBH17659.1"/>
    <property type="molecule type" value="Genomic_DNA"/>
</dbReference>
<evidence type="ECO:0000313" key="4">
    <source>
        <dbReference type="Proteomes" id="UP000271573"/>
    </source>
</evidence>
<evidence type="ECO:0000313" key="3">
    <source>
        <dbReference type="EMBL" id="BBH17659.1"/>
    </source>
</evidence>
<dbReference type="RefSeq" id="WP_125568978.1">
    <property type="nucleotide sequence ID" value="NZ_AP019307.1"/>
</dbReference>
<name>A0A3G9J3S3_9ACTN</name>
<dbReference type="Pfam" id="PF13845">
    <property type="entry name" value="Septum_form"/>
    <property type="match status" value="1"/>
</dbReference>
<reference evidence="3 4" key="1">
    <citation type="submission" date="2018-11" db="EMBL/GenBank/DDBJ databases">
        <title>Complete genome sequence of Nocardioides baekrokdamisoli strain KCTC 39748.</title>
        <authorList>
            <person name="Kang S.W."/>
            <person name="Lee K.C."/>
            <person name="Kim K.K."/>
            <person name="Kim J.S."/>
            <person name="Kim D.S."/>
            <person name="Ko S.H."/>
            <person name="Yang S.H."/>
            <person name="Shin Y.K."/>
            <person name="Lee J.S."/>
        </authorList>
    </citation>
    <scope>NUCLEOTIDE SEQUENCE [LARGE SCALE GENOMIC DNA]</scope>
    <source>
        <strain evidence="3 4">KCTC 39748</strain>
    </source>
</reference>
<keyword evidence="1" id="KW-0732">Signal</keyword>
<dbReference type="OrthoDB" id="3784330at2"/>
<keyword evidence="4" id="KW-1185">Reference proteome</keyword>
<evidence type="ECO:0000256" key="1">
    <source>
        <dbReference type="SAM" id="SignalP"/>
    </source>
</evidence>
<organism evidence="3 4">
    <name type="scientific">Nocardioides baekrokdamisoli</name>
    <dbReference type="NCBI Taxonomy" id="1804624"/>
    <lineage>
        <taxon>Bacteria</taxon>
        <taxon>Bacillati</taxon>
        <taxon>Actinomycetota</taxon>
        <taxon>Actinomycetes</taxon>
        <taxon>Propionibacteriales</taxon>
        <taxon>Nocardioidaceae</taxon>
        <taxon>Nocardioides</taxon>
    </lineage>
</organism>
<dbReference type="InterPro" id="IPR026004">
    <property type="entry name" value="Septum_form"/>
</dbReference>
<feature type="signal peptide" evidence="1">
    <location>
        <begin position="1"/>
        <end position="30"/>
    </location>
</feature>
<evidence type="ECO:0000259" key="2">
    <source>
        <dbReference type="Pfam" id="PF13845"/>
    </source>
</evidence>
<protein>
    <recommendedName>
        <fullName evidence="2">Septum formation-related domain-containing protein</fullName>
    </recommendedName>
</protein>
<dbReference type="KEGG" id="nbe:Back2_19460"/>